<protein>
    <recommendedName>
        <fullName evidence="4">Secreted protein</fullName>
    </recommendedName>
</protein>
<evidence type="ECO:0008006" key="4">
    <source>
        <dbReference type="Google" id="ProtNLM"/>
    </source>
</evidence>
<feature type="chain" id="PRO_5044217625" description="Secreted protein" evidence="1">
    <location>
        <begin position="23"/>
        <end position="128"/>
    </location>
</feature>
<feature type="signal peptide" evidence="1">
    <location>
        <begin position="1"/>
        <end position="22"/>
    </location>
</feature>
<comment type="caution">
    <text evidence="2">The sequence shown here is derived from an EMBL/GenBank/DDBJ whole genome shotgun (WGS) entry which is preliminary data.</text>
</comment>
<dbReference type="EMBL" id="AJIX01000033">
    <property type="protein sequence ID" value="KGR07386.1"/>
    <property type="molecule type" value="Genomic_DNA"/>
</dbReference>
<dbReference type="Proteomes" id="UP000030161">
    <property type="component" value="Unassembled WGS sequence"/>
</dbReference>
<accession>A0AB34PMT2</accession>
<keyword evidence="1" id="KW-0732">Signal</keyword>
<evidence type="ECO:0000313" key="2">
    <source>
        <dbReference type="EMBL" id="KGR07386.1"/>
    </source>
</evidence>
<proteinExistence type="predicted"/>
<sequence>MNTEMWMITLVGIKFIVHLVYCSPLSPIQGLNNNFFYSPPMKHIYRFWLGATLFLVQPRHSRLQMNYYYFTFACDKNKKKPTKSLTWKEENIIESQAMHSNRKLLTIRRSAAPDKVNKSKNFLLFFFL</sequence>
<reference evidence="2 3" key="1">
    <citation type="submission" date="2013-12" db="EMBL/GenBank/DDBJ databases">
        <title>The Genome Sequence of Candida albicans P78048.</title>
        <authorList>
            <consortium name="The Broad Institute Genome Sequencing Platform"/>
            <consortium name="The Broad Institute Genome Sequencing Center for Infectious Disease"/>
            <person name="Cuomo C."/>
            <person name="Bennett R."/>
            <person name="Hirakawa M."/>
            <person name="Noverr M."/>
            <person name="Mitchell A."/>
            <person name="Young S.K."/>
            <person name="Zeng Q."/>
            <person name="Gargeya S."/>
            <person name="Fitzgerald M."/>
            <person name="Abouelleil A."/>
            <person name="Alvarado L."/>
            <person name="Berlin A.M."/>
            <person name="Chapman S.B."/>
            <person name="Dewar J."/>
            <person name="Goldberg J."/>
            <person name="Griggs A."/>
            <person name="Gujja S."/>
            <person name="Hansen M."/>
            <person name="Howarth C."/>
            <person name="Imamovic A."/>
            <person name="Larimer J."/>
            <person name="McCowan C."/>
            <person name="Murphy C."/>
            <person name="Pearson M."/>
            <person name="Priest M."/>
            <person name="Roberts A."/>
            <person name="Saif S."/>
            <person name="Shea T."/>
            <person name="Sykes S."/>
            <person name="Wortman J."/>
            <person name="Nusbaum C."/>
            <person name="Birren B."/>
        </authorList>
    </citation>
    <scope>NUCLEOTIDE SEQUENCE [LARGE SCALE GENOMIC DNA]</scope>
    <source>
        <strain evidence="2 3">P78048</strain>
    </source>
</reference>
<dbReference type="AlphaFoldDB" id="A0AB34PMT2"/>
<gene>
    <name evidence="2" type="ORF">MG3_04662</name>
</gene>
<feature type="non-terminal residue" evidence="2">
    <location>
        <position position="128"/>
    </location>
</feature>
<evidence type="ECO:0000313" key="3">
    <source>
        <dbReference type="Proteomes" id="UP000030161"/>
    </source>
</evidence>
<name>A0AB34PMT2_CANAX</name>
<organism evidence="2 3">
    <name type="scientific">Candida albicans P78048</name>
    <dbReference type="NCBI Taxonomy" id="1094989"/>
    <lineage>
        <taxon>Eukaryota</taxon>
        <taxon>Fungi</taxon>
        <taxon>Dikarya</taxon>
        <taxon>Ascomycota</taxon>
        <taxon>Saccharomycotina</taxon>
        <taxon>Pichiomycetes</taxon>
        <taxon>Debaryomycetaceae</taxon>
        <taxon>Candida/Lodderomyces clade</taxon>
        <taxon>Candida</taxon>
    </lineage>
</organism>
<evidence type="ECO:0000256" key="1">
    <source>
        <dbReference type="SAM" id="SignalP"/>
    </source>
</evidence>